<evidence type="ECO:0000313" key="2">
    <source>
        <dbReference type="Proteomes" id="UP000188947"/>
    </source>
</evidence>
<reference evidence="1 2" key="1">
    <citation type="submission" date="2016-11" db="EMBL/GenBank/DDBJ databases">
        <title>Genome sequence and comparative genomic analysis of clinical strain Elizabethkingia meningoseptica 61421 PRCM.</title>
        <authorList>
            <person name="Wang M."/>
            <person name="Hu S."/>
            <person name="Cao L."/>
            <person name="Jiang T."/>
            <person name="Zhou Y."/>
            <person name="Ming D."/>
        </authorList>
    </citation>
    <scope>NUCLEOTIDE SEQUENCE [LARGE SCALE GENOMIC DNA]</scope>
    <source>
        <strain evidence="1 2">61421 PRCM</strain>
    </source>
</reference>
<dbReference type="EMBL" id="MPOG01000001">
    <property type="protein sequence ID" value="OOH98113.1"/>
    <property type="molecule type" value="Genomic_DNA"/>
</dbReference>
<proteinExistence type="predicted"/>
<accession>A0A1V3U515</accession>
<gene>
    <name evidence="1" type="ORF">BMF97_02270</name>
</gene>
<dbReference type="Proteomes" id="UP000188947">
    <property type="component" value="Unassembled WGS sequence"/>
</dbReference>
<protein>
    <submittedName>
        <fullName evidence="1">Uncharacterized protein</fullName>
    </submittedName>
</protein>
<comment type="caution">
    <text evidence="1">The sequence shown here is derived from an EMBL/GenBank/DDBJ whole genome shotgun (WGS) entry which is preliminary data.</text>
</comment>
<sequence>MDMEQLSLPLFSKLTELILSPWVVLDFQVMSKHKDNPIVKRRKNLIINDIVKKFQKIDSGQMLLKSESGHINIWVFFLFN</sequence>
<keyword evidence="2" id="KW-1185">Reference proteome</keyword>
<name>A0A1V3U515_ELIME</name>
<dbReference type="AlphaFoldDB" id="A0A1V3U515"/>
<organism evidence="1 2">
    <name type="scientific">Elizabethkingia meningoseptica</name>
    <name type="common">Chryseobacterium meningosepticum</name>
    <dbReference type="NCBI Taxonomy" id="238"/>
    <lineage>
        <taxon>Bacteria</taxon>
        <taxon>Pseudomonadati</taxon>
        <taxon>Bacteroidota</taxon>
        <taxon>Flavobacteriia</taxon>
        <taxon>Flavobacteriales</taxon>
        <taxon>Weeksellaceae</taxon>
        <taxon>Elizabethkingia</taxon>
    </lineage>
</organism>
<evidence type="ECO:0000313" key="1">
    <source>
        <dbReference type="EMBL" id="OOH98113.1"/>
    </source>
</evidence>